<dbReference type="PROSITE" id="PS00022">
    <property type="entry name" value="EGF_1"/>
    <property type="match status" value="1"/>
</dbReference>
<dbReference type="InterPro" id="IPR052108">
    <property type="entry name" value="MEGF/SIB"/>
</dbReference>
<dbReference type="Proteomes" id="UP000419144">
    <property type="component" value="Unassembled WGS sequence"/>
</dbReference>
<feature type="domain" description="EGF-like" evidence="2">
    <location>
        <begin position="550"/>
        <end position="561"/>
    </location>
</feature>
<evidence type="ECO:0000259" key="3">
    <source>
        <dbReference type="PROSITE" id="PS01248"/>
    </source>
</evidence>
<keyword evidence="5" id="KW-1185">Reference proteome</keyword>
<reference evidence="4" key="1">
    <citation type="submission" date="2019-11" db="EMBL/GenBank/DDBJ databases">
        <title>Leishmania tarentolae CDS.</title>
        <authorList>
            <person name="Goto Y."/>
            <person name="Yamagishi J."/>
        </authorList>
    </citation>
    <scope>NUCLEOTIDE SEQUENCE [LARGE SCALE GENOMIC DNA]</scope>
    <source>
        <strain evidence="4">Parrot Tar II</strain>
    </source>
</reference>
<dbReference type="EMBL" id="BLBS01000047">
    <property type="protein sequence ID" value="GET91259.1"/>
    <property type="molecule type" value="Genomic_DNA"/>
</dbReference>
<dbReference type="PANTHER" id="PTHR24035">
    <property type="entry name" value="MULTIPLE EPIDERMAL GROWTH FACTOR-LIKE DOMAINS PROTEIN"/>
    <property type="match status" value="1"/>
</dbReference>
<dbReference type="InterPro" id="IPR002049">
    <property type="entry name" value="LE_dom"/>
</dbReference>
<dbReference type="AlphaFoldDB" id="A0A640KUS8"/>
<dbReference type="OrthoDB" id="18487at2759"/>
<evidence type="ECO:0000313" key="5">
    <source>
        <dbReference type="Proteomes" id="UP000419144"/>
    </source>
</evidence>
<sequence>MARGVCSVDGTAALLVAAVLLAFTATRAYASIVTYTVTQVTQSDLPLLPSDHWAQYETMCDAPESASTTARFDPLTRAYHNVSKNMRFPFYAWEKTSWYASRMGFLSPTPYGICEKDCPPRFFARLRGTYFFSDNMSALYEGGGDWPIIGLYTMPLRRPEVNRMSSFVLTQLSEGEEDEEYTTVEYCSAPVAGATDPAQAALTAQVSVYTNGTIIMRYASLPDTSMLPEYMPSTGLIYSKTLRTVVPAPTRANGIAAYRFEPVFDVCAGHDDVSLCTADTANDCVWCSSTSACCASTVAAEVCPRGQWTTPASSKAAFPPQQFYDVTVDFDTPFVEMSTYNYSKTLEKADFQIFLDSVGQQIPLFQTPSQSFLNCIPGASCPTQDEVHLCRVFHNTCVNGNYTLAILALDSDFVFEENAVWTARWLQERDLGEPLCSETAGCARGVVGQLNGVAFKNSQLPRALFSVQLYADVNGVIDITIRCESCVDGDPMLAYPPIRVGLVRYGVDDASSVMIPQGLLRSGLHARFVPKSGCEDCGLNGWCDELSGTCQCRPGYYGSRCVACPVCWTGSECDDGISGSGACMCDGGACEAACANTSSGGVPSRSCVGCNAVGGRCNCGVCECQDGWSGDGCSDAPADACRAYSFDGCEVCGQHEGCVFCHDSTCFNPALSGTRDGYTCSYSTPAADKQACVTYGSLGLYPPLYKNMDFVAIISVAFTAPVVLSLFVFVILMSRNHLLPNPMNLLAVPGAPEFRRLWREREVVQGTFTRKRLSERQIMGIPLKQVSLRRLFKRRKDDVMNTN</sequence>
<organism evidence="4 5">
    <name type="scientific">Leishmania tarentolae</name>
    <name type="common">Sauroleishmania tarentolae</name>
    <dbReference type="NCBI Taxonomy" id="5689"/>
    <lineage>
        <taxon>Eukaryota</taxon>
        <taxon>Discoba</taxon>
        <taxon>Euglenozoa</taxon>
        <taxon>Kinetoplastea</taxon>
        <taxon>Metakinetoplastina</taxon>
        <taxon>Trypanosomatida</taxon>
        <taxon>Trypanosomatidae</taxon>
        <taxon>Leishmaniinae</taxon>
        <taxon>Leishmania</taxon>
        <taxon>lizard Leishmania</taxon>
    </lineage>
</organism>
<evidence type="ECO:0008006" key="6">
    <source>
        <dbReference type="Google" id="ProtNLM"/>
    </source>
</evidence>
<feature type="domain" description="Laminin EGF-like" evidence="3">
    <location>
        <begin position="550"/>
        <end position="583"/>
    </location>
</feature>
<proteinExistence type="predicted"/>
<evidence type="ECO:0000259" key="2">
    <source>
        <dbReference type="PROSITE" id="PS00022"/>
    </source>
</evidence>
<keyword evidence="1" id="KW-1133">Transmembrane helix</keyword>
<dbReference type="InterPro" id="IPR000742">
    <property type="entry name" value="EGF"/>
</dbReference>
<accession>A0A640KUS8</accession>
<dbReference type="PROSITE" id="PS01248">
    <property type="entry name" value="EGF_LAM_1"/>
    <property type="match status" value="1"/>
</dbReference>
<protein>
    <recommendedName>
        <fullName evidence="6">EGF-like domain-containing protein</fullName>
    </recommendedName>
</protein>
<gene>
    <name evidence="4" type="ORF">LtaPh_3129701</name>
</gene>
<feature type="transmembrane region" description="Helical" evidence="1">
    <location>
        <begin position="710"/>
        <end position="733"/>
    </location>
</feature>
<keyword evidence="1" id="KW-0812">Transmembrane</keyword>
<comment type="caution">
    <text evidence="4">The sequence shown here is derived from an EMBL/GenBank/DDBJ whole genome shotgun (WGS) entry which is preliminary data.</text>
</comment>
<name>A0A640KUS8_LEITA</name>
<evidence type="ECO:0000256" key="1">
    <source>
        <dbReference type="SAM" id="Phobius"/>
    </source>
</evidence>
<evidence type="ECO:0000313" key="4">
    <source>
        <dbReference type="EMBL" id="GET91259.1"/>
    </source>
</evidence>
<keyword evidence="1" id="KW-0472">Membrane</keyword>
<dbReference type="VEuPathDB" id="TriTrypDB:LtaPh_3129701"/>
<dbReference type="PANTHER" id="PTHR24035:SF109">
    <property type="entry name" value="PROTEIN DRAPER"/>
    <property type="match status" value="1"/>
</dbReference>